<dbReference type="PANTHER" id="PTHR36509">
    <property type="entry name" value="BLL3101 PROTEIN"/>
    <property type="match status" value="1"/>
</dbReference>
<evidence type="ECO:0000313" key="5">
    <source>
        <dbReference type="EMBL" id="AVJ25966.1"/>
    </source>
</evidence>
<feature type="compositionally biased region" description="Low complexity" evidence="1">
    <location>
        <begin position="489"/>
        <end position="515"/>
    </location>
</feature>
<evidence type="ECO:0000256" key="1">
    <source>
        <dbReference type="SAM" id="MobiDB-lite"/>
    </source>
</evidence>
<dbReference type="InterPro" id="IPR037050">
    <property type="entry name" value="DUF1254_sf"/>
</dbReference>
<accession>A0A2S0I1R1</accession>
<keyword evidence="2" id="KW-0732">Signal</keyword>
<dbReference type="Pfam" id="PF06863">
    <property type="entry name" value="DUF1254"/>
    <property type="match status" value="1"/>
</dbReference>
<evidence type="ECO:0008006" key="7">
    <source>
        <dbReference type="Google" id="ProtNLM"/>
    </source>
</evidence>
<dbReference type="AlphaFoldDB" id="A0A2S0I1R1"/>
<evidence type="ECO:0000313" key="6">
    <source>
        <dbReference type="Proteomes" id="UP000239477"/>
    </source>
</evidence>
<dbReference type="Gene3D" id="2.60.40.1610">
    <property type="entry name" value="Domain of unknown function DUF1254"/>
    <property type="match status" value="1"/>
</dbReference>
<dbReference type="Proteomes" id="UP000239477">
    <property type="component" value="Chromosome"/>
</dbReference>
<dbReference type="RefSeq" id="WP_105237083.1">
    <property type="nucleotide sequence ID" value="NZ_CP023270.1"/>
</dbReference>
<name>A0A2S0I1R1_9BURK</name>
<dbReference type="EMBL" id="CP023270">
    <property type="protein sequence ID" value="AVJ25966.1"/>
    <property type="molecule type" value="Genomic_DNA"/>
</dbReference>
<dbReference type="InterPro" id="IPR037049">
    <property type="entry name" value="DUF1214_C_sf"/>
</dbReference>
<dbReference type="Gene3D" id="2.60.120.600">
    <property type="entry name" value="Domain of unknown function DUF1214, C-terminal domain"/>
    <property type="match status" value="1"/>
</dbReference>
<evidence type="ECO:0000259" key="4">
    <source>
        <dbReference type="Pfam" id="PF06863"/>
    </source>
</evidence>
<dbReference type="OrthoDB" id="104565at2"/>
<dbReference type="PANTHER" id="PTHR36509:SF2">
    <property type="entry name" value="BLL3101 PROTEIN"/>
    <property type="match status" value="1"/>
</dbReference>
<keyword evidence="6" id="KW-1185">Reference proteome</keyword>
<dbReference type="InterPro" id="IPR010679">
    <property type="entry name" value="DUF1254"/>
</dbReference>
<organism evidence="5 6">
    <name type="scientific">Achromobacter spanius</name>
    <dbReference type="NCBI Taxonomy" id="217203"/>
    <lineage>
        <taxon>Bacteria</taxon>
        <taxon>Pseudomonadati</taxon>
        <taxon>Pseudomonadota</taxon>
        <taxon>Betaproteobacteria</taxon>
        <taxon>Burkholderiales</taxon>
        <taxon>Alcaligenaceae</taxon>
        <taxon>Achromobacter</taxon>
    </lineage>
</organism>
<evidence type="ECO:0000256" key="2">
    <source>
        <dbReference type="SAM" id="SignalP"/>
    </source>
</evidence>
<feature type="domain" description="DUF1254" evidence="4">
    <location>
        <begin position="82"/>
        <end position="210"/>
    </location>
</feature>
<dbReference type="Pfam" id="PF06742">
    <property type="entry name" value="DUF1214"/>
    <property type="match status" value="1"/>
</dbReference>
<feature type="domain" description="DUF1214" evidence="3">
    <location>
        <begin position="358"/>
        <end position="460"/>
    </location>
</feature>
<proteinExistence type="predicted"/>
<feature type="chain" id="PRO_5015472285" description="DUF1254 domain-containing protein" evidence="2">
    <location>
        <begin position="31"/>
        <end position="515"/>
    </location>
</feature>
<dbReference type="SUPFAM" id="SSF160935">
    <property type="entry name" value="VPA0735-like"/>
    <property type="match status" value="1"/>
</dbReference>
<reference evidence="5 6" key="1">
    <citation type="submission" date="2017-09" db="EMBL/GenBank/DDBJ databases">
        <title>Genomic, metabolic, and phenotypic characteristics of bacterial isolates from the natural microbiome of the model nematode Caenorhabditis elegans.</title>
        <authorList>
            <person name="Zimmermann J."/>
            <person name="Obeng N."/>
            <person name="Yang W."/>
            <person name="Obeng O."/>
            <person name="Kissoyan K."/>
            <person name="Pees B."/>
            <person name="Dirksen P."/>
            <person name="Hoppner M."/>
            <person name="Franke A."/>
            <person name="Rosenstiel P."/>
            <person name="Leippe M."/>
            <person name="Dierking K."/>
            <person name="Kaleta C."/>
            <person name="Schulenburg H."/>
        </authorList>
    </citation>
    <scope>NUCLEOTIDE SEQUENCE [LARGE SCALE GENOMIC DNA]</scope>
    <source>
        <strain evidence="5 6">MYb73</strain>
    </source>
</reference>
<evidence type="ECO:0000259" key="3">
    <source>
        <dbReference type="Pfam" id="PF06742"/>
    </source>
</evidence>
<feature type="signal peptide" evidence="2">
    <location>
        <begin position="1"/>
        <end position="30"/>
    </location>
</feature>
<sequence>MRRLAPVARVLVLSLAFSPCVLMPQASVHAAPAALSPAAAATEAAQQAAIEGYLYFYPLIAMDLTRRQFTHPARGADGAPANTFQHGRTLPRAGDATPWANVDMLRSNAWLDLTDGPVVLSVPDTAGRLYTLTLLDMWTDVFATLGKRTTGTAKGNTVIVPPGWNGTLPSGMARIDAPTVQVWAKGMIETHGPADQATVNALQDGFVLTPLAQWNLPAQAPRTKPDPSLDLKIPVREQVDSMPTDAFFTYAAELLRKHPPHATDQPLLALLRRVGLVPGRPFDFDKLDHSAKQGMRRGVRAARDRMAAAAGHSLRATDGWLQETGSIGVYGNDWLRRALAAQAQPGSGLPEDLTVLVLATDSDGALLDGAHRYTLHLDSGRLPDTGAFWSLTAYDGQGLPVPNPVNRMALGSRDPLRYNADGSLDLVFSNAAPPPEDQSNWLPIPAAGPVGMLLRVYTPGPAVRDGVWTPPAVRRDIPQAEIPAVNDSAVEPETPPQTEVPATSAAPATAPDKKP</sequence>
<gene>
    <name evidence="5" type="ORF">CLM73_01880</name>
</gene>
<protein>
    <recommendedName>
        <fullName evidence="7">DUF1254 domain-containing protein</fullName>
    </recommendedName>
</protein>
<feature type="region of interest" description="Disordered" evidence="1">
    <location>
        <begin position="476"/>
        <end position="515"/>
    </location>
</feature>
<dbReference type="InterPro" id="IPR010621">
    <property type="entry name" value="DUF1214"/>
</dbReference>